<feature type="transmembrane region" description="Helical" evidence="9">
    <location>
        <begin position="146"/>
        <end position="170"/>
    </location>
</feature>
<feature type="transmembrane region" description="Helical" evidence="9">
    <location>
        <begin position="70"/>
        <end position="92"/>
    </location>
</feature>
<dbReference type="EMBL" id="DS999411">
    <property type="protein sequence ID" value="EED35606.1"/>
    <property type="molecule type" value="Genomic_DNA"/>
</dbReference>
<keyword evidence="7 9" id="KW-0472">Membrane</keyword>
<dbReference type="PROSITE" id="PS50263">
    <property type="entry name" value="CN_HYDROLASE"/>
    <property type="match status" value="1"/>
</dbReference>
<feature type="transmembrane region" description="Helical" evidence="9">
    <location>
        <begin position="182"/>
        <end position="202"/>
    </location>
</feature>
<dbReference type="InterPro" id="IPR036526">
    <property type="entry name" value="C-N_Hydrolase_sf"/>
</dbReference>
<dbReference type="Pfam" id="PF00795">
    <property type="entry name" value="CN_hydrolase"/>
    <property type="match status" value="1"/>
</dbReference>
<dbReference type="GO" id="GO:0005886">
    <property type="term" value="C:plasma membrane"/>
    <property type="evidence" value="ECO:0007669"/>
    <property type="project" value="UniProtKB-SubCell"/>
</dbReference>
<feature type="domain" description="CN hydrolase" evidence="10">
    <location>
        <begin position="215"/>
        <end position="451"/>
    </location>
</feature>
<dbReference type="AlphaFoldDB" id="B8KRV5"/>
<comment type="catalytic activity">
    <reaction evidence="9">
        <text>N-terminal S-1,2-diacyl-sn-glyceryl-L-cysteinyl-[lipoprotein] + a glycerophospholipid = N-acyl-S-1,2-diacyl-sn-glyceryl-L-cysteinyl-[lipoprotein] + a 2-acyl-sn-glycero-3-phospholipid + H(+)</text>
        <dbReference type="Rhea" id="RHEA:48228"/>
        <dbReference type="Rhea" id="RHEA-COMP:14681"/>
        <dbReference type="Rhea" id="RHEA-COMP:14684"/>
        <dbReference type="ChEBI" id="CHEBI:15378"/>
        <dbReference type="ChEBI" id="CHEBI:136912"/>
        <dbReference type="ChEBI" id="CHEBI:140656"/>
        <dbReference type="ChEBI" id="CHEBI:140657"/>
        <dbReference type="ChEBI" id="CHEBI:140660"/>
        <dbReference type="EC" id="2.3.1.269"/>
    </reaction>
</comment>
<gene>
    <name evidence="9 11" type="primary">lnt</name>
    <name evidence="11" type="ORF">NOR51B_1552</name>
</gene>
<dbReference type="SUPFAM" id="SSF56317">
    <property type="entry name" value="Carbon-nitrogen hydrolase"/>
    <property type="match status" value="1"/>
</dbReference>
<dbReference type="HOGENOM" id="CLU_019563_3_0_6"/>
<evidence type="ECO:0000256" key="6">
    <source>
        <dbReference type="ARBA" id="ARBA00022989"/>
    </source>
</evidence>
<dbReference type="NCBIfam" id="TIGR00546">
    <property type="entry name" value="lnt"/>
    <property type="match status" value="1"/>
</dbReference>
<evidence type="ECO:0000256" key="8">
    <source>
        <dbReference type="ARBA" id="ARBA00023315"/>
    </source>
</evidence>
<evidence type="ECO:0000256" key="2">
    <source>
        <dbReference type="ARBA" id="ARBA00010065"/>
    </source>
</evidence>
<evidence type="ECO:0000256" key="7">
    <source>
        <dbReference type="ARBA" id="ARBA00023136"/>
    </source>
</evidence>
<sequence>MPPLAGAVFTLGLEPWNLWPLIPVSAGLLCLLLHRQRTDSAGLIGWLYGFGFFGAGASWVYVSIHVHGHAAVPLAIALTLIFCVGLALLFALQAWLYRRFFQHHFLAPLLAFPGLWVLFEWSRSWLLTGFPWLYAGYGGIDSPLAHWAPISGVFGLSLVLVMLGSMGVILARARGWRPLVSLWLLLAAIGFIGGAALGNVSWTKATGEPLQVSIVQPNIPQEKKWDPRFLPSMLERFENTTASLYADSDLVLWPEAAVPAINRRGQLFLDHSAEEAARANSALVAGIASRGERGFHNSIVALGTGSGIYHKQKLVPFGEYVPLEHWLRGLIEFFDLPMSNFTSGDAQQKPLQVAALTIAPFICYEVVYPDFVAKSAIGSHLLITVSNDSWFGASIGPWQHLQMARFRALETQRPLLRGTNNGVSAIVDSRGQSRTQSGQFIEAVVSGTVQPRTGSTPFMRFGSLPVLMVSGIFVALCSQRKRRDTRRYW</sequence>
<evidence type="ECO:0000256" key="1">
    <source>
        <dbReference type="ARBA" id="ARBA00004651"/>
    </source>
</evidence>
<evidence type="ECO:0000313" key="11">
    <source>
        <dbReference type="EMBL" id="EED35606.1"/>
    </source>
</evidence>
<feature type="transmembrane region" description="Helical" evidence="9">
    <location>
        <begin position="458"/>
        <end position="477"/>
    </location>
</feature>
<organism evidence="11 12">
    <name type="scientific">Luminiphilus syltensis NOR5-1B</name>
    <dbReference type="NCBI Taxonomy" id="565045"/>
    <lineage>
        <taxon>Bacteria</taxon>
        <taxon>Pseudomonadati</taxon>
        <taxon>Pseudomonadota</taxon>
        <taxon>Gammaproteobacteria</taxon>
        <taxon>Cellvibrionales</taxon>
        <taxon>Halieaceae</taxon>
        <taxon>Luminiphilus</taxon>
    </lineage>
</organism>
<evidence type="ECO:0000256" key="5">
    <source>
        <dbReference type="ARBA" id="ARBA00022692"/>
    </source>
</evidence>
<evidence type="ECO:0000259" key="10">
    <source>
        <dbReference type="PROSITE" id="PS50263"/>
    </source>
</evidence>
<evidence type="ECO:0000256" key="9">
    <source>
        <dbReference type="HAMAP-Rule" id="MF_01148"/>
    </source>
</evidence>
<evidence type="ECO:0000313" key="12">
    <source>
        <dbReference type="Proteomes" id="UP000004699"/>
    </source>
</evidence>
<feature type="transmembrane region" description="Helical" evidence="9">
    <location>
        <begin position="104"/>
        <end position="126"/>
    </location>
</feature>
<dbReference type="HAMAP" id="MF_01148">
    <property type="entry name" value="Lnt"/>
    <property type="match status" value="1"/>
</dbReference>
<dbReference type="STRING" id="565045.NOR51B_1552"/>
<evidence type="ECO:0000256" key="3">
    <source>
        <dbReference type="ARBA" id="ARBA00022475"/>
    </source>
</evidence>
<keyword evidence="12" id="KW-1185">Reference proteome</keyword>
<dbReference type="eggNOG" id="COG0815">
    <property type="taxonomic scope" value="Bacteria"/>
</dbReference>
<accession>B8KRV5</accession>
<dbReference type="GO" id="GO:0016410">
    <property type="term" value="F:N-acyltransferase activity"/>
    <property type="evidence" value="ECO:0007669"/>
    <property type="project" value="UniProtKB-UniRule"/>
</dbReference>
<dbReference type="PANTHER" id="PTHR38686">
    <property type="entry name" value="APOLIPOPROTEIN N-ACYLTRANSFERASE"/>
    <property type="match status" value="1"/>
</dbReference>
<keyword evidence="6 9" id="KW-1133">Transmembrane helix</keyword>
<dbReference type="PANTHER" id="PTHR38686:SF1">
    <property type="entry name" value="APOLIPOPROTEIN N-ACYLTRANSFERASE"/>
    <property type="match status" value="1"/>
</dbReference>
<feature type="transmembrane region" description="Helical" evidence="9">
    <location>
        <begin position="45"/>
        <end position="64"/>
    </location>
</feature>
<dbReference type="CDD" id="cd07571">
    <property type="entry name" value="ALP_N-acyl_transferase"/>
    <property type="match status" value="1"/>
</dbReference>
<dbReference type="InterPro" id="IPR004563">
    <property type="entry name" value="Apolipo_AcylTrfase"/>
</dbReference>
<feature type="transmembrane region" description="Helical" evidence="9">
    <location>
        <begin position="16"/>
        <end position="33"/>
    </location>
</feature>
<keyword evidence="3 9" id="KW-1003">Cell membrane</keyword>
<evidence type="ECO:0000256" key="4">
    <source>
        <dbReference type="ARBA" id="ARBA00022679"/>
    </source>
</evidence>
<keyword evidence="5 9" id="KW-0812">Transmembrane</keyword>
<dbReference type="Gene3D" id="3.60.110.10">
    <property type="entry name" value="Carbon-nitrogen hydrolase"/>
    <property type="match status" value="1"/>
</dbReference>
<name>B8KRV5_9GAMM</name>
<dbReference type="Proteomes" id="UP000004699">
    <property type="component" value="Unassembled WGS sequence"/>
</dbReference>
<comment type="subcellular location">
    <subcellularLocation>
        <location evidence="1 9">Cell membrane</location>
        <topology evidence="1 9">Multi-pass membrane protein</topology>
    </subcellularLocation>
</comment>
<dbReference type="Pfam" id="PF20154">
    <property type="entry name" value="LNT_N"/>
    <property type="match status" value="1"/>
</dbReference>
<comment type="function">
    <text evidence="9">Catalyzes the phospholipid dependent N-acylation of the N-terminal cysteine of apolipoprotein, the last step in lipoprotein maturation.</text>
</comment>
<comment type="similarity">
    <text evidence="2 9">Belongs to the CN hydrolase family. Apolipoprotein N-acyltransferase subfamily.</text>
</comment>
<keyword evidence="8 9" id="KW-0012">Acyltransferase</keyword>
<keyword evidence="4 9" id="KW-0808">Transferase</keyword>
<dbReference type="InterPro" id="IPR045378">
    <property type="entry name" value="LNT_N"/>
</dbReference>
<keyword evidence="11" id="KW-0449">Lipoprotein</keyword>
<dbReference type="UniPathway" id="UPA00666"/>
<comment type="pathway">
    <text evidence="9">Protein modification; lipoprotein biosynthesis (N-acyl transfer).</text>
</comment>
<proteinExistence type="inferred from homology"/>
<dbReference type="InterPro" id="IPR003010">
    <property type="entry name" value="C-N_Hydrolase"/>
</dbReference>
<reference evidence="12" key="1">
    <citation type="journal article" date="2013" name="BMC Microbiol.">
        <title>Taxonomy and evolution of bacteriochlorophyll a-containing members of the OM60/NOR5 clade of marine gammaproteobacteria: description of Luminiphilus syltensis gen. nov., sp. nov., reclassification of Haliea rubra as Pseudohaliea rubra gen. nov., comb. nov., and emendation of Chromatocurvus halotolerans.</title>
        <authorList>
            <person name="Spring S."/>
            <person name="Riedel T."/>
            <person name="Sproer C."/>
            <person name="Yan S."/>
            <person name="Harder J."/>
            <person name="Fuchs B.M."/>
        </authorList>
    </citation>
    <scope>NUCLEOTIDE SEQUENCE [LARGE SCALE GENOMIC DNA]</scope>
    <source>
        <strain evidence="12">NOR51-B</strain>
    </source>
</reference>
<dbReference type="EC" id="2.3.1.269" evidence="9"/>
<dbReference type="GO" id="GO:0042158">
    <property type="term" value="P:lipoprotein biosynthetic process"/>
    <property type="evidence" value="ECO:0007669"/>
    <property type="project" value="UniProtKB-UniRule"/>
</dbReference>
<protein>
    <recommendedName>
        <fullName evidence="9">Apolipoprotein N-acyltransferase</fullName>
        <shortName evidence="9">ALP N-acyltransferase</shortName>
        <ecNumber evidence="9">2.3.1.269</ecNumber>
    </recommendedName>
</protein>
<dbReference type="OrthoDB" id="9804277at2"/>